<sequence>MLVKKKEADYPMQFSITDMSRRAVRKNLFDYLSDDPVFCKKLTNLEIEPDEYKTIAIEYNPNR</sequence>
<proteinExistence type="predicted"/>
<name>A0A2U1F987_9PORP</name>
<dbReference type="Proteomes" id="UP000245462">
    <property type="component" value="Unassembled WGS sequence"/>
</dbReference>
<keyword evidence="2" id="KW-1185">Reference proteome</keyword>
<evidence type="ECO:0000313" key="1">
    <source>
        <dbReference type="EMBL" id="PVZ08726.1"/>
    </source>
</evidence>
<organism evidence="1 2">
    <name type="scientific">Porphyromonas loveana</name>
    <dbReference type="NCBI Taxonomy" id="1884669"/>
    <lineage>
        <taxon>Bacteria</taxon>
        <taxon>Pseudomonadati</taxon>
        <taxon>Bacteroidota</taxon>
        <taxon>Bacteroidia</taxon>
        <taxon>Bacteroidales</taxon>
        <taxon>Porphyromonadaceae</taxon>
        <taxon>Porphyromonas</taxon>
    </lineage>
</organism>
<reference evidence="1 2" key="1">
    <citation type="submission" date="2018-04" db="EMBL/GenBank/DDBJ databases">
        <title>Genomic Encyclopedia of Type Strains, Phase IV (KMG-IV): sequencing the most valuable type-strain genomes for metagenomic binning, comparative biology and taxonomic classification.</title>
        <authorList>
            <person name="Goeker M."/>
        </authorList>
    </citation>
    <scope>NUCLEOTIDE SEQUENCE [LARGE SCALE GENOMIC DNA]</scope>
    <source>
        <strain evidence="1 2">DSM 28520</strain>
    </source>
</reference>
<accession>A0A2U1F987</accession>
<dbReference type="EMBL" id="QEKY01000012">
    <property type="protein sequence ID" value="PVZ08726.1"/>
    <property type="molecule type" value="Genomic_DNA"/>
</dbReference>
<evidence type="ECO:0000313" key="2">
    <source>
        <dbReference type="Proteomes" id="UP000245462"/>
    </source>
</evidence>
<protein>
    <submittedName>
        <fullName evidence="1">Uncharacterized protein</fullName>
    </submittedName>
</protein>
<gene>
    <name evidence="1" type="ORF">C7382_11272</name>
</gene>
<dbReference type="AlphaFoldDB" id="A0A2U1F987"/>
<comment type="caution">
    <text evidence="1">The sequence shown here is derived from an EMBL/GenBank/DDBJ whole genome shotgun (WGS) entry which is preliminary data.</text>
</comment>